<dbReference type="InterPro" id="IPR014942">
    <property type="entry name" value="AbiEii"/>
</dbReference>
<evidence type="ECO:0000313" key="2">
    <source>
        <dbReference type="Proteomes" id="UP000231183"/>
    </source>
</evidence>
<evidence type="ECO:0000313" key="1">
    <source>
        <dbReference type="EMBL" id="PIT87387.1"/>
    </source>
</evidence>
<organism evidence="1 2">
    <name type="scientific">Candidatus Magasanikbacteria bacterium CG10_big_fil_rev_8_21_14_0_10_40_10</name>
    <dbReference type="NCBI Taxonomy" id="1974648"/>
    <lineage>
        <taxon>Bacteria</taxon>
        <taxon>Candidatus Magasanikiibacteriota</taxon>
    </lineage>
</organism>
<proteinExistence type="predicted"/>
<dbReference type="Gene3D" id="3.10.450.620">
    <property type="entry name" value="JHP933, nucleotidyltransferase-like core domain"/>
    <property type="match status" value="1"/>
</dbReference>
<dbReference type="EMBL" id="PFBX01000032">
    <property type="protein sequence ID" value="PIT87387.1"/>
    <property type="molecule type" value="Genomic_DNA"/>
</dbReference>
<protein>
    <recommendedName>
        <fullName evidence="3">Nucleotidyl transferase AbiEii/AbiGii toxin family protein</fullName>
    </recommendedName>
</protein>
<reference evidence="2" key="1">
    <citation type="submission" date="2017-09" db="EMBL/GenBank/DDBJ databases">
        <title>Depth-based differentiation of microbial function through sediment-hosted aquifers and enrichment of novel symbionts in the deep terrestrial subsurface.</title>
        <authorList>
            <person name="Probst A.J."/>
            <person name="Ladd B."/>
            <person name="Jarett J.K."/>
            <person name="Geller-Mcgrath D.E."/>
            <person name="Sieber C.M.K."/>
            <person name="Emerson J.B."/>
            <person name="Anantharaman K."/>
            <person name="Thomas B.C."/>
            <person name="Malmstrom R."/>
            <person name="Stieglmeier M."/>
            <person name="Klingl A."/>
            <person name="Woyke T."/>
            <person name="Ryan C.M."/>
            <person name="Banfield J.F."/>
        </authorList>
    </citation>
    <scope>NUCLEOTIDE SEQUENCE [LARGE SCALE GENOMIC DNA]</scope>
</reference>
<dbReference type="AlphaFoldDB" id="A0A2M6W3M8"/>
<name>A0A2M6W3M8_9BACT</name>
<evidence type="ECO:0008006" key="3">
    <source>
        <dbReference type="Google" id="ProtNLM"/>
    </source>
</evidence>
<dbReference type="Pfam" id="PF08843">
    <property type="entry name" value="AbiEii"/>
    <property type="match status" value="1"/>
</dbReference>
<gene>
    <name evidence="1" type="ORF">COU31_03175</name>
</gene>
<accession>A0A2M6W3M8</accession>
<sequence length="262" mass="29757">MITREQFEIIKLESLRAGTPRGHERAILREYLQCEILSILSDLSGSEDFALIGGTGLRLLYDLDRFSEDLDFDTAHSEPMTIMEKIVATLTQRNYSVSLRVKNEGREHGGRIIFTDILWSLGLSPHNDESLMIKFEYTSPTPMPPITTRVLSRFGFVAQVVTEPLPALCARKAIALILRKRLQPRDIYDLGWFLSRRILPDGQTLEQFGSLTREALRAEISRVLNVSASQMRSYVQDVELLLTEPKKAEGITHVREIAEEAI</sequence>
<comment type="caution">
    <text evidence="1">The sequence shown here is derived from an EMBL/GenBank/DDBJ whole genome shotgun (WGS) entry which is preliminary data.</text>
</comment>
<dbReference type="Proteomes" id="UP000231183">
    <property type="component" value="Unassembled WGS sequence"/>
</dbReference>